<evidence type="ECO:0000313" key="3">
    <source>
        <dbReference type="Proteomes" id="UP001176941"/>
    </source>
</evidence>
<accession>A0ABN8ZZW9</accession>
<keyword evidence="3" id="KW-1185">Reference proteome</keyword>
<protein>
    <submittedName>
        <fullName evidence="2">Uncharacterized protein</fullName>
    </submittedName>
</protein>
<evidence type="ECO:0000313" key="2">
    <source>
        <dbReference type="EMBL" id="CAI9178316.1"/>
    </source>
</evidence>
<dbReference type="Proteomes" id="UP001176941">
    <property type="component" value="Chromosome 7"/>
</dbReference>
<evidence type="ECO:0000256" key="1">
    <source>
        <dbReference type="SAM" id="MobiDB-lite"/>
    </source>
</evidence>
<sequence>MGAKSSGSGIELFCRRVSWRGSRECDAPAGVCVQGLPAWVASALGLGQWGVAGDMATTCPRGPKGARGAAPVQVMGRARPREPRGVRPPGAAGREEWWFSLHPEDHTLLLTLKVSAA</sequence>
<dbReference type="EMBL" id="OX459943">
    <property type="protein sequence ID" value="CAI9178316.1"/>
    <property type="molecule type" value="Genomic_DNA"/>
</dbReference>
<name>A0ABN8ZZW9_RANTA</name>
<reference evidence="2" key="1">
    <citation type="submission" date="2023-04" db="EMBL/GenBank/DDBJ databases">
        <authorList>
            <consortium name="ELIXIR-Norway"/>
        </authorList>
    </citation>
    <scope>NUCLEOTIDE SEQUENCE [LARGE SCALE GENOMIC DNA]</scope>
</reference>
<gene>
    <name evidence="2" type="ORF">MRATA1EN1_LOCUS27278</name>
</gene>
<proteinExistence type="predicted"/>
<feature type="region of interest" description="Disordered" evidence="1">
    <location>
        <begin position="60"/>
        <end position="90"/>
    </location>
</feature>
<organism evidence="2 3">
    <name type="scientific">Rangifer tarandus platyrhynchus</name>
    <name type="common">Svalbard reindeer</name>
    <dbReference type="NCBI Taxonomy" id="3082113"/>
    <lineage>
        <taxon>Eukaryota</taxon>
        <taxon>Metazoa</taxon>
        <taxon>Chordata</taxon>
        <taxon>Craniata</taxon>
        <taxon>Vertebrata</taxon>
        <taxon>Euteleostomi</taxon>
        <taxon>Mammalia</taxon>
        <taxon>Eutheria</taxon>
        <taxon>Laurasiatheria</taxon>
        <taxon>Artiodactyla</taxon>
        <taxon>Ruminantia</taxon>
        <taxon>Pecora</taxon>
        <taxon>Cervidae</taxon>
        <taxon>Odocoileinae</taxon>
        <taxon>Rangifer</taxon>
    </lineage>
</organism>